<dbReference type="EMBL" id="ML208328">
    <property type="protein sequence ID" value="TFK69608.1"/>
    <property type="molecule type" value="Genomic_DNA"/>
</dbReference>
<evidence type="ECO:0000313" key="1">
    <source>
        <dbReference type="EMBL" id="TFK69608.1"/>
    </source>
</evidence>
<protein>
    <submittedName>
        <fullName evidence="1">Uncharacterized protein</fullName>
    </submittedName>
</protein>
<proteinExistence type="predicted"/>
<keyword evidence="2" id="KW-1185">Reference proteome</keyword>
<evidence type="ECO:0000313" key="2">
    <source>
        <dbReference type="Proteomes" id="UP000308600"/>
    </source>
</evidence>
<name>A0ACD3AUF0_9AGAR</name>
<dbReference type="Proteomes" id="UP000308600">
    <property type="component" value="Unassembled WGS sequence"/>
</dbReference>
<gene>
    <name evidence="1" type="ORF">BDN72DRAFT_767727</name>
</gene>
<sequence>MRKLDELRGAPVSLATIHRTFTRAGLSVKRLQKLAAERDPLKRSDFIRRIGQYPAHYLISIDEVSKDDRTYARLWGRAPVGERAEEHNPFVRKRRYSMCAAMALDEGIIAARVLEGSFTHDTFLEFLRDEVLPRTNPYPGPRSVLMADNARIHHSDEITALIESYGMLLPVCYHPNPADQCI</sequence>
<accession>A0ACD3AUF0</accession>
<organism evidence="1 2">
    <name type="scientific">Pluteus cervinus</name>
    <dbReference type="NCBI Taxonomy" id="181527"/>
    <lineage>
        <taxon>Eukaryota</taxon>
        <taxon>Fungi</taxon>
        <taxon>Dikarya</taxon>
        <taxon>Basidiomycota</taxon>
        <taxon>Agaricomycotina</taxon>
        <taxon>Agaricomycetes</taxon>
        <taxon>Agaricomycetidae</taxon>
        <taxon>Agaricales</taxon>
        <taxon>Pluteineae</taxon>
        <taxon>Pluteaceae</taxon>
        <taxon>Pluteus</taxon>
    </lineage>
</organism>
<reference evidence="1 2" key="1">
    <citation type="journal article" date="2019" name="Nat. Ecol. Evol.">
        <title>Megaphylogeny resolves global patterns of mushroom evolution.</title>
        <authorList>
            <person name="Varga T."/>
            <person name="Krizsan K."/>
            <person name="Foldi C."/>
            <person name="Dima B."/>
            <person name="Sanchez-Garcia M."/>
            <person name="Sanchez-Ramirez S."/>
            <person name="Szollosi G.J."/>
            <person name="Szarkandi J.G."/>
            <person name="Papp V."/>
            <person name="Albert L."/>
            <person name="Andreopoulos W."/>
            <person name="Angelini C."/>
            <person name="Antonin V."/>
            <person name="Barry K.W."/>
            <person name="Bougher N.L."/>
            <person name="Buchanan P."/>
            <person name="Buyck B."/>
            <person name="Bense V."/>
            <person name="Catcheside P."/>
            <person name="Chovatia M."/>
            <person name="Cooper J."/>
            <person name="Damon W."/>
            <person name="Desjardin D."/>
            <person name="Finy P."/>
            <person name="Geml J."/>
            <person name="Haridas S."/>
            <person name="Hughes K."/>
            <person name="Justo A."/>
            <person name="Karasinski D."/>
            <person name="Kautmanova I."/>
            <person name="Kiss B."/>
            <person name="Kocsube S."/>
            <person name="Kotiranta H."/>
            <person name="LaButti K.M."/>
            <person name="Lechner B.E."/>
            <person name="Liimatainen K."/>
            <person name="Lipzen A."/>
            <person name="Lukacs Z."/>
            <person name="Mihaltcheva S."/>
            <person name="Morgado L.N."/>
            <person name="Niskanen T."/>
            <person name="Noordeloos M.E."/>
            <person name="Ohm R.A."/>
            <person name="Ortiz-Santana B."/>
            <person name="Ovrebo C."/>
            <person name="Racz N."/>
            <person name="Riley R."/>
            <person name="Savchenko A."/>
            <person name="Shiryaev A."/>
            <person name="Soop K."/>
            <person name="Spirin V."/>
            <person name="Szebenyi C."/>
            <person name="Tomsovsky M."/>
            <person name="Tulloss R.E."/>
            <person name="Uehling J."/>
            <person name="Grigoriev I.V."/>
            <person name="Vagvolgyi C."/>
            <person name="Papp T."/>
            <person name="Martin F.M."/>
            <person name="Miettinen O."/>
            <person name="Hibbett D.S."/>
            <person name="Nagy L.G."/>
        </authorList>
    </citation>
    <scope>NUCLEOTIDE SEQUENCE [LARGE SCALE GENOMIC DNA]</scope>
    <source>
        <strain evidence="1 2">NL-1719</strain>
    </source>
</reference>